<reference evidence="4" key="1">
    <citation type="journal article" date="2020" name="bioRxiv">
        <title>A rank-normalized archaeal taxonomy based on genome phylogeny resolves widespread incomplete and uneven classifications.</title>
        <authorList>
            <person name="Rinke C."/>
            <person name="Chuvochina M."/>
            <person name="Mussig A.J."/>
            <person name="Chaumeil P.-A."/>
            <person name="Waite D.W."/>
            <person name="Whitman W.B."/>
            <person name="Parks D.H."/>
            <person name="Hugenholtz P."/>
        </authorList>
    </citation>
    <scope>NUCLEOTIDE SEQUENCE [LARGE SCALE GENOMIC DNA]</scope>
</reference>
<accession>A0A7J4IU27</accession>
<sequence>MKVSIIVPVFNEEKTIAAVISKLKGVELKKLGLEKEIIAVNDASTDETRKILSEIPGIKVLNHSKNRGKGAAIKTGIANSDGEIILIQDADMEYNPKYIPPLLKPILEGETEVSYGSRFIKGIRGNILLTHELGNRFLSFLTSVLFGQKITDMETGYKAFKRSALSGISLKANRFDFEPEITAKLLKKGFRIREIPIIFYARSFKEGKKITWRDGITAMLVLFKYRLSD</sequence>
<dbReference type="InterPro" id="IPR029044">
    <property type="entry name" value="Nucleotide-diphossugar_trans"/>
</dbReference>
<proteinExistence type="predicted"/>
<dbReference type="SUPFAM" id="SSF53448">
    <property type="entry name" value="Nucleotide-diphospho-sugar transferases"/>
    <property type="match status" value="1"/>
</dbReference>
<dbReference type="Proteomes" id="UP000577419">
    <property type="component" value="Unassembled WGS sequence"/>
</dbReference>
<evidence type="ECO:0000313" key="2">
    <source>
        <dbReference type="EMBL" id="HIH07755.1"/>
    </source>
</evidence>
<evidence type="ECO:0000259" key="1">
    <source>
        <dbReference type="Pfam" id="PF00535"/>
    </source>
</evidence>
<dbReference type="PANTHER" id="PTHR48090">
    <property type="entry name" value="UNDECAPRENYL-PHOSPHATE 4-DEOXY-4-FORMAMIDO-L-ARABINOSE TRANSFERASE-RELATED"/>
    <property type="match status" value="1"/>
</dbReference>
<dbReference type="EMBL" id="DUFG01000001">
    <property type="protein sequence ID" value="HIH07755.1"/>
    <property type="molecule type" value="Genomic_DNA"/>
</dbReference>
<dbReference type="AlphaFoldDB" id="A0A7J4IU27"/>
<dbReference type="EMBL" id="JAGVWF010000063">
    <property type="protein sequence ID" value="MBS3059651.1"/>
    <property type="molecule type" value="Genomic_DNA"/>
</dbReference>
<dbReference type="Pfam" id="PF00535">
    <property type="entry name" value="Glycos_transf_2"/>
    <property type="match status" value="1"/>
</dbReference>
<dbReference type="Gene3D" id="3.90.550.10">
    <property type="entry name" value="Spore Coat Polysaccharide Biosynthesis Protein SpsA, Chain A"/>
    <property type="match status" value="1"/>
</dbReference>
<dbReference type="Proteomes" id="UP000683213">
    <property type="component" value="Unassembled WGS sequence"/>
</dbReference>
<dbReference type="GO" id="GO:0016740">
    <property type="term" value="F:transferase activity"/>
    <property type="evidence" value="ECO:0007669"/>
    <property type="project" value="UniProtKB-KW"/>
</dbReference>
<protein>
    <submittedName>
        <fullName evidence="2">Glycosyltransferase family 2 protein</fullName>
    </submittedName>
</protein>
<organism evidence="2 4">
    <name type="scientific">Candidatus Iainarchaeum sp</name>
    <dbReference type="NCBI Taxonomy" id="3101447"/>
    <lineage>
        <taxon>Archaea</taxon>
        <taxon>Candidatus Iainarchaeota</taxon>
        <taxon>Candidatus Iainarchaeia</taxon>
        <taxon>Candidatus Iainarchaeales</taxon>
        <taxon>Candidatus Iainarchaeaceae</taxon>
        <taxon>Candidatus Iainarchaeum</taxon>
    </lineage>
</organism>
<keyword evidence="2" id="KW-0808">Transferase</keyword>
<reference evidence="3" key="2">
    <citation type="submission" date="2021-03" db="EMBL/GenBank/DDBJ databases">
        <authorList>
            <person name="Jaffe A."/>
        </authorList>
    </citation>
    <scope>NUCLEOTIDE SEQUENCE</scope>
    <source>
        <strain evidence="3">RIFCSPHIGHO2_01_FULL_GW2011_AR10_43_9</strain>
    </source>
</reference>
<name>A0A7J4IU27_9ARCH</name>
<dbReference type="InterPro" id="IPR050256">
    <property type="entry name" value="Glycosyltransferase_2"/>
</dbReference>
<dbReference type="CDD" id="cd04179">
    <property type="entry name" value="DPM_DPG-synthase_like"/>
    <property type="match status" value="1"/>
</dbReference>
<reference evidence="3" key="3">
    <citation type="submission" date="2021-05" db="EMBL/GenBank/DDBJ databases">
        <title>Protein family content uncovers lineage relationships and bacterial pathway maintenance mechanisms in DPANN archaea.</title>
        <authorList>
            <person name="Castelle C.J."/>
            <person name="Meheust R."/>
            <person name="Jaffe A.L."/>
            <person name="Seitz K."/>
            <person name="Gong X."/>
            <person name="Baker B.J."/>
            <person name="Banfield J.F."/>
        </authorList>
    </citation>
    <scope>NUCLEOTIDE SEQUENCE</scope>
    <source>
        <strain evidence="3">RIFCSPHIGHO2_01_FULL_GW2011_AR10_43_9</strain>
    </source>
</reference>
<feature type="domain" description="Glycosyltransferase 2-like" evidence="1">
    <location>
        <begin position="4"/>
        <end position="165"/>
    </location>
</feature>
<evidence type="ECO:0000313" key="4">
    <source>
        <dbReference type="Proteomes" id="UP000577419"/>
    </source>
</evidence>
<comment type="caution">
    <text evidence="2">The sequence shown here is derived from an EMBL/GenBank/DDBJ whole genome shotgun (WGS) entry which is preliminary data.</text>
</comment>
<dbReference type="PANTHER" id="PTHR48090:SF7">
    <property type="entry name" value="RFBJ PROTEIN"/>
    <property type="match status" value="1"/>
</dbReference>
<dbReference type="InterPro" id="IPR001173">
    <property type="entry name" value="Glyco_trans_2-like"/>
</dbReference>
<gene>
    <name evidence="2" type="ORF">HA237_00125</name>
    <name evidence="3" type="ORF">J4224_04470</name>
</gene>
<evidence type="ECO:0000313" key="3">
    <source>
        <dbReference type="EMBL" id="MBS3059651.1"/>
    </source>
</evidence>